<organism evidence="1 2">
    <name type="scientific">Zhongshania marina</name>
    <dbReference type="NCBI Taxonomy" id="2304603"/>
    <lineage>
        <taxon>Bacteria</taxon>
        <taxon>Pseudomonadati</taxon>
        <taxon>Pseudomonadota</taxon>
        <taxon>Gammaproteobacteria</taxon>
        <taxon>Cellvibrionales</taxon>
        <taxon>Spongiibacteraceae</taxon>
        <taxon>Zhongshania</taxon>
    </lineage>
</organism>
<dbReference type="AlphaFoldDB" id="A0A2S4HIC3"/>
<comment type="caution">
    <text evidence="1">The sequence shown here is derived from an EMBL/GenBank/DDBJ whole genome shotgun (WGS) entry which is preliminary data.</text>
</comment>
<sequence length="74" mass="8456">MARRKNEAKNSAKAVLTIVDEQFKLIFNTILASAILMLRPLTISRADNTLYTKVRIQPYNTLIAQWLNVHAKKS</sequence>
<dbReference type="Proteomes" id="UP000237222">
    <property type="component" value="Unassembled WGS sequence"/>
</dbReference>
<gene>
    <name evidence="1" type="ORF">C0068_05550</name>
</gene>
<proteinExistence type="predicted"/>
<accession>A0A2S4HIC3</accession>
<evidence type="ECO:0000313" key="2">
    <source>
        <dbReference type="Proteomes" id="UP000237222"/>
    </source>
</evidence>
<name>A0A2S4HIC3_9GAMM</name>
<protein>
    <submittedName>
        <fullName evidence="1">Uncharacterized protein</fullName>
    </submittedName>
</protein>
<evidence type="ECO:0000313" key="1">
    <source>
        <dbReference type="EMBL" id="POP53736.1"/>
    </source>
</evidence>
<reference evidence="1 2" key="1">
    <citation type="submission" date="2018-01" db="EMBL/GenBank/DDBJ databases">
        <authorList>
            <person name="Yu X.-D."/>
        </authorList>
    </citation>
    <scope>NUCLEOTIDE SEQUENCE [LARGE SCALE GENOMIC DNA]</scope>
    <source>
        <strain evidence="1 2">ZX-21</strain>
    </source>
</reference>
<dbReference type="EMBL" id="PQGG01000012">
    <property type="protein sequence ID" value="POP53736.1"/>
    <property type="molecule type" value="Genomic_DNA"/>
</dbReference>